<comment type="similarity">
    <text evidence="3">Belongs to the CheD family.</text>
</comment>
<evidence type="ECO:0000256" key="1">
    <source>
        <dbReference type="ARBA" id="ARBA00022500"/>
    </source>
</evidence>
<dbReference type="Proteomes" id="UP000028725">
    <property type="component" value="Unassembled WGS sequence"/>
</dbReference>
<dbReference type="PANTHER" id="PTHR35147">
    <property type="entry name" value="CHEMORECEPTOR GLUTAMINE DEAMIDASE CHED-RELATED"/>
    <property type="match status" value="1"/>
</dbReference>
<dbReference type="STRING" id="394096.DB31_6432"/>
<sequence length="319" mass="33694">MAAALQRLKDIRPGEAAGAVGEIVSQLMGCEEHVLLALEPGGERFVVSSAMGLPPERLQALLVPTGIVGQVARHGVPYVIGRTSSVGAAPHEAGLTACIPILSGRQVRGVLALFRMLPQKRGLSDEDLELLDLLRVQGAAAVSEPRQGFIAPYEPQLSYPLGEPASLRTVYLEPGGLMAASRPTEVTTILGSCVSVCLWDERLRVGGMNHFLLPTAPYGQAQSSRHGDAAIPMLLRELERLGSQRSNLRAKVFGGAHMAGLSAPGAALTLGERNAELARRLLGEVGIAIVAEDLGGRAGRKLRFRTDDGMALVKTLRAG</sequence>
<evidence type="ECO:0000259" key="4">
    <source>
        <dbReference type="Pfam" id="PF13492"/>
    </source>
</evidence>
<reference evidence="5 6" key="1">
    <citation type="submission" date="2014-04" db="EMBL/GenBank/DDBJ databases">
        <title>Genome assembly of Hyalangium minutum DSM 14724.</title>
        <authorList>
            <person name="Sharma G."/>
            <person name="Subramanian S."/>
        </authorList>
    </citation>
    <scope>NUCLEOTIDE SEQUENCE [LARGE SCALE GENOMIC DNA]</scope>
    <source>
        <strain evidence="5 6">DSM 14724</strain>
    </source>
</reference>
<keyword evidence="1 3" id="KW-0145">Chemotaxis</keyword>
<dbReference type="GO" id="GO:0006935">
    <property type="term" value="P:chemotaxis"/>
    <property type="evidence" value="ECO:0007669"/>
    <property type="project" value="UniProtKB-UniRule"/>
</dbReference>
<dbReference type="Gene3D" id="3.30.450.40">
    <property type="match status" value="1"/>
</dbReference>
<name>A0A085WP44_9BACT</name>
<dbReference type="AlphaFoldDB" id="A0A085WP44"/>
<feature type="domain" description="GAF" evidence="4">
    <location>
        <begin position="22"/>
        <end position="134"/>
    </location>
</feature>
<keyword evidence="6" id="KW-1185">Reference proteome</keyword>
<dbReference type="GO" id="GO:0050568">
    <property type="term" value="F:protein-glutamine glutaminase activity"/>
    <property type="evidence" value="ECO:0007669"/>
    <property type="project" value="UniProtKB-UniRule"/>
</dbReference>
<dbReference type="InterPro" id="IPR003018">
    <property type="entry name" value="GAF"/>
</dbReference>
<dbReference type="PATRIC" id="fig|394096.3.peg.2531"/>
<dbReference type="Pfam" id="PF03975">
    <property type="entry name" value="CheD"/>
    <property type="match status" value="1"/>
</dbReference>
<dbReference type="InterPro" id="IPR005659">
    <property type="entry name" value="Chemorcpt_Glu_NH3ase_CheD"/>
</dbReference>
<accession>A0A085WP44</accession>
<evidence type="ECO:0000313" key="5">
    <source>
        <dbReference type="EMBL" id="KFE69457.1"/>
    </source>
</evidence>
<evidence type="ECO:0000313" key="6">
    <source>
        <dbReference type="Proteomes" id="UP000028725"/>
    </source>
</evidence>
<dbReference type="CDD" id="cd16352">
    <property type="entry name" value="CheD"/>
    <property type="match status" value="1"/>
</dbReference>
<dbReference type="InterPro" id="IPR011324">
    <property type="entry name" value="Cytotoxic_necrot_fac-like_cat"/>
</dbReference>
<dbReference type="SUPFAM" id="SSF64438">
    <property type="entry name" value="CNF1/YfiH-like putative cysteine hydrolases"/>
    <property type="match status" value="1"/>
</dbReference>
<dbReference type="EMBL" id="JMCB01000004">
    <property type="protein sequence ID" value="KFE69457.1"/>
    <property type="molecule type" value="Genomic_DNA"/>
</dbReference>
<dbReference type="Gene3D" id="3.30.1330.200">
    <property type="match status" value="1"/>
</dbReference>
<organism evidence="5 6">
    <name type="scientific">Hyalangium minutum</name>
    <dbReference type="NCBI Taxonomy" id="394096"/>
    <lineage>
        <taxon>Bacteria</taxon>
        <taxon>Pseudomonadati</taxon>
        <taxon>Myxococcota</taxon>
        <taxon>Myxococcia</taxon>
        <taxon>Myxococcales</taxon>
        <taxon>Cystobacterineae</taxon>
        <taxon>Archangiaceae</taxon>
        <taxon>Hyalangium</taxon>
    </lineage>
</organism>
<dbReference type="EC" id="3.5.1.44" evidence="3"/>
<dbReference type="InterPro" id="IPR038592">
    <property type="entry name" value="CheD-like_sf"/>
</dbReference>
<evidence type="ECO:0000256" key="3">
    <source>
        <dbReference type="HAMAP-Rule" id="MF_01440"/>
    </source>
</evidence>
<comment type="catalytic activity">
    <reaction evidence="3">
        <text>L-glutaminyl-[protein] + H2O = L-glutamyl-[protein] + NH4(+)</text>
        <dbReference type="Rhea" id="RHEA:16441"/>
        <dbReference type="Rhea" id="RHEA-COMP:10207"/>
        <dbReference type="Rhea" id="RHEA-COMP:10208"/>
        <dbReference type="ChEBI" id="CHEBI:15377"/>
        <dbReference type="ChEBI" id="CHEBI:28938"/>
        <dbReference type="ChEBI" id="CHEBI:29973"/>
        <dbReference type="ChEBI" id="CHEBI:30011"/>
        <dbReference type="EC" id="3.5.1.44"/>
    </reaction>
</comment>
<dbReference type="HAMAP" id="MF_01440">
    <property type="entry name" value="CheD"/>
    <property type="match status" value="1"/>
</dbReference>
<comment type="function">
    <text evidence="3">Probably deamidates glutamine residues to glutamate on methyl-accepting chemotaxis receptors (MCPs), playing an important role in chemotaxis.</text>
</comment>
<proteinExistence type="inferred from homology"/>
<protein>
    <recommendedName>
        <fullName evidence="3">Probable chemoreceptor glutamine deamidase CheD</fullName>
        <ecNumber evidence="3">3.5.1.44</ecNumber>
    </recommendedName>
</protein>
<gene>
    <name evidence="3" type="primary">cheD</name>
    <name evidence="5" type="ORF">DB31_6432</name>
</gene>
<dbReference type="SUPFAM" id="SSF55781">
    <property type="entry name" value="GAF domain-like"/>
    <property type="match status" value="1"/>
</dbReference>
<evidence type="ECO:0000256" key="2">
    <source>
        <dbReference type="ARBA" id="ARBA00022801"/>
    </source>
</evidence>
<dbReference type="InterPro" id="IPR029016">
    <property type="entry name" value="GAF-like_dom_sf"/>
</dbReference>
<keyword evidence="2 3" id="KW-0378">Hydrolase</keyword>
<dbReference type="Pfam" id="PF13492">
    <property type="entry name" value="GAF_3"/>
    <property type="match status" value="1"/>
</dbReference>
<comment type="caution">
    <text evidence="5">The sequence shown here is derived from an EMBL/GenBank/DDBJ whole genome shotgun (WGS) entry which is preliminary data.</text>
</comment>
<dbReference type="PANTHER" id="PTHR35147:SF1">
    <property type="entry name" value="CHEMORECEPTOR GLUTAMINE DEAMIDASE CHED-RELATED"/>
    <property type="match status" value="1"/>
</dbReference>